<dbReference type="PANTHER" id="PTHR21580:SF28">
    <property type="entry name" value="BOREALIN N-TERMINAL DOMAIN-CONTAINING PROTEIN-RELATED"/>
    <property type="match status" value="1"/>
</dbReference>
<feature type="compositionally biased region" description="Basic and acidic residues" evidence="1">
    <location>
        <begin position="61"/>
        <end position="70"/>
    </location>
</feature>
<dbReference type="InterPro" id="IPR051291">
    <property type="entry name" value="CIMAP"/>
</dbReference>
<proteinExistence type="predicted"/>
<gene>
    <name evidence="2" type="ORF">TPAB3V08_LOCUS2955</name>
</gene>
<comment type="caution">
    <text evidence="2">The sequence shown here is derived from an EMBL/GenBank/DDBJ whole genome shotgun (WGS) entry which is preliminary data.</text>
</comment>
<dbReference type="EMBL" id="CAJPIN010003151">
    <property type="protein sequence ID" value="CAG2055957.1"/>
    <property type="molecule type" value="Genomic_DNA"/>
</dbReference>
<evidence type="ECO:0000256" key="1">
    <source>
        <dbReference type="SAM" id="MobiDB-lite"/>
    </source>
</evidence>
<evidence type="ECO:0000313" key="3">
    <source>
        <dbReference type="Proteomes" id="UP001153148"/>
    </source>
</evidence>
<dbReference type="PANTHER" id="PTHR21580">
    <property type="entry name" value="SHIPPO-1-RELATED"/>
    <property type="match status" value="1"/>
</dbReference>
<accession>A0ABN7NMU7</accession>
<dbReference type="Proteomes" id="UP001153148">
    <property type="component" value="Unassembled WGS sequence"/>
</dbReference>
<feature type="region of interest" description="Disordered" evidence="1">
    <location>
        <begin position="40"/>
        <end position="120"/>
    </location>
</feature>
<organism evidence="2 3">
    <name type="scientific">Timema podura</name>
    <name type="common">Walking stick</name>
    <dbReference type="NCBI Taxonomy" id="61482"/>
    <lineage>
        <taxon>Eukaryota</taxon>
        <taxon>Metazoa</taxon>
        <taxon>Ecdysozoa</taxon>
        <taxon>Arthropoda</taxon>
        <taxon>Hexapoda</taxon>
        <taxon>Insecta</taxon>
        <taxon>Pterygota</taxon>
        <taxon>Neoptera</taxon>
        <taxon>Polyneoptera</taxon>
        <taxon>Phasmatodea</taxon>
        <taxon>Timematodea</taxon>
        <taxon>Timematoidea</taxon>
        <taxon>Timematidae</taxon>
        <taxon>Timema</taxon>
    </lineage>
</organism>
<feature type="compositionally biased region" description="Polar residues" evidence="1">
    <location>
        <begin position="88"/>
        <end position="108"/>
    </location>
</feature>
<evidence type="ECO:0000313" key="2">
    <source>
        <dbReference type="EMBL" id="CAG2055957.1"/>
    </source>
</evidence>
<dbReference type="Pfam" id="PF07004">
    <property type="entry name" value="SHIPPO-rpt"/>
    <property type="match status" value="2"/>
</dbReference>
<dbReference type="InterPro" id="IPR010736">
    <property type="entry name" value="SHIPPO-rpt"/>
</dbReference>
<keyword evidence="3" id="KW-1185">Reference proteome</keyword>
<name>A0ABN7NMU7_TIMPD</name>
<reference evidence="2" key="1">
    <citation type="submission" date="2021-03" db="EMBL/GenBank/DDBJ databases">
        <authorList>
            <person name="Tran Van P."/>
        </authorList>
    </citation>
    <scope>NUCLEOTIDE SEQUENCE</scope>
</reference>
<protein>
    <submittedName>
        <fullName evidence="2">Uncharacterized protein</fullName>
    </submittedName>
</protein>
<sequence length="246" mass="27004">MTELISPTGLSDLISRAHPSEGARPFRLCPTAPNVYNIPGVLGQTREGNKKQAPSFTISGRQKEHLDDRVLTPGPGTYDSAKSEFTKSRSPAYSISSRYQLPSDSTQKPGPGAHYPEKSGLSRHNQPLIVTAFCFIFSRTLVGFSHRLTKAPSTDSVSVSLGIVFLKDTDCVDAISISKDRKDIKDAELMEDGALVCRGPHLISGAAAYRSSDLIPNLLDLDRGRWRHFNKLTWLETVDDDDDDDS</sequence>